<keyword evidence="2" id="KW-1185">Reference proteome</keyword>
<gene>
    <name evidence="1" type="ORF">RhiirA4_463726</name>
</gene>
<accession>A0A2I1GNI7</accession>
<comment type="caution">
    <text evidence="1">The sequence shown here is derived from an EMBL/GenBank/DDBJ whole genome shotgun (WGS) entry which is preliminary data.</text>
</comment>
<evidence type="ECO:0000313" key="1">
    <source>
        <dbReference type="EMBL" id="PKY48203.1"/>
    </source>
</evidence>
<dbReference type="Proteomes" id="UP000234323">
    <property type="component" value="Unassembled WGS sequence"/>
</dbReference>
<evidence type="ECO:0000313" key="2">
    <source>
        <dbReference type="Proteomes" id="UP000234323"/>
    </source>
</evidence>
<dbReference type="EMBL" id="LLXI01000615">
    <property type="protein sequence ID" value="PKY48203.1"/>
    <property type="molecule type" value="Genomic_DNA"/>
</dbReference>
<proteinExistence type="predicted"/>
<protein>
    <submittedName>
        <fullName evidence="1">Uncharacterized protein</fullName>
    </submittedName>
</protein>
<sequence length="72" mass="8537">MQSKMVECPEEYKECDKNIKDFDKNENEDEVENVINTGDFVLSQNSDLNSSLNFKNFDNKSKLFEYNLQELF</sequence>
<reference evidence="1 2" key="1">
    <citation type="submission" date="2015-10" db="EMBL/GenBank/DDBJ databases">
        <title>Genome analyses suggest a sexual origin of heterokaryosis in a supposedly ancient asexual fungus.</title>
        <authorList>
            <person name="Ropars J."/>
            <person name="Sedzielewska K."/>
            <person name="Noel J."/>
            <person name="Charron P."/>
            <person name="Farinelli L."/>
            <person name="Marton T."/>
            <person name="Kruger M."/>
            <person name="Pelin A."/>
            <person name="Brachmann A."/>
            <person name="Corradi N."/>
        </authorList>
    </citation>
    <scope>NUCLEOTIDE SEQUENCE [LARGE SCALE GENOMIC DNA]</scope>
    <source>
        <strain evidence="1 2">A4</strain>
    </source>
</reference>
<name>A0A2I1GNI7_9GLOM</name>
<organism evidence="1 2">
    <name type="scientific">Rhizophagus irregularis</name>
    <dbReference type="NCBI Taxonomy" id="588596"/>
    <lineage>
        <taxon>Eukaryota</taxon>
        <taxon>Fungi</taxon>
        <taxon>Fungi incertae sedis</taxon>
        <taxon>Mucoromycota</taxon>
        <taxon>Glomeromycotina</taxon>
        <taxon>Glomeromycetes</taxon>
        <taxon>Glomerales</taxon>
        <taxon>Glomeraceae</taxon>
        <taxon>Rhizophagus</taxon>
    </lineage>
</organism>
<dbReference type="AlphaFoldDB" id="A0A2I1GNI7"/>